<keyword evidence="6 10" id="KW-0460">Magnesium</keyword>
<dbReference type="Gene3D" id="3.90.950.10">
    <property type="match status" value="1"/>
</dbReference>
<evidence type="ECO:0000256" key="2">
    <source>
        <dbReference type="ARBA" id="ARBA00011738"/>
    </source>
</evidence>
<accession>A0A1G8SPA1</accession>
<feature type="binding site" evidence="10">
    <location>
        <begin position="8"/>
        <end position="13"/>
    </location>
    <ligand>
        <name>substrate</name>
    </ligand>
</feature>
<dbReference type="GO" id="GO:0036222">
    <property type="term" value="F:XTP diphosphatase activity"/>
    <property type="evidence" value="ECO:0007669"/>
    <property type="project" value="UniProtKB-UniRule"/>
</dbReference>
<evidence type="ECO:0000313" key="12">
    <source>
        <dbReference type="EMBL" id="SDJ31072.1"/>
    </source>
</evidence>
<dbReference type="AlphaFoldDB" id="A0A1G8SPA1"/>
<dbReference type="HAMAP" id="MF_01405">
    <property type="entry name" value="Non_canon_purine_NTPase"/>
    <property type="match status" value="1"/>
</dbReference>
<dbReference type="PANTHER" id="PTHR11067">
    <property type="entry name" value="INOSINE TRIPHOSPHATE PYROPHOSPHATASE/HAM1 PROTEIN"/>
    <property type="match status" value="1"/>
</dbReference>
<dbReference type="EMBL" id="FNDZ01000013">
    <property type="protein sequence ID" value="SDJ31072.1"/>
    <property type="molecule type" value="Genomic_DNA"/>
</dbReference>
<sequence>MKTLIIASNNAHKIEEIKDILKEFPLRIISQSEAGINMDVVEDKETFLGNAHKKAFELYEALSEEEKAESFVLSDDSGLAVDYLDGAPGVYSARYAGEGHNDADNNEKLLRELSSVKEEARTAQFVSAIVFLGNEVDIRVEGYAKGRILQKLTGSGGFGYDPLFYSFDLDKTFGEATSEEKNAVSHRANALMKLKEELRKIEDRFGV</sequence>
<keyword evidence="7 10" id="KW-0546">Nucleotide metabolism</keyword>
<dbReference type="EC" id="3.6.1.66" evidence="10"/>
<evidence type="ECO:0000256" key="8">
    <source>
        <dbReference type="ARBA" id="ARBA00051875"/>
    </source>
</evidence>
<gene>
    <name evidence="12" type="ORF">SAMN05421804_11325</name>
</gene>
<reference evidence="12 13" key="1">
    <citation type="submission" date="2016-10" db="EMBL/GenBank/DDBJ databases">
        <authorList>
            <person name="de Groot N.N."/>
        </authorList>
    </citation>
    <scope>NUCLEOTIDE SEQUENCE [LARGE SCALE GENOMIC DNA]</scope>
    <source>
        <strain evidence="12 13">CGMCC 1.5058</strain>
    </source>
</reference>
<dbReference type="RefSeq" id="WP_031577463.1">
    <property type="nucleotide sequence ID" value="NZ_FNDZ01000013.1"/>
</dbReference>
<evidence type="ECO:0000256" key="1">
    <source>
        <dbReference type="ARBA" id="ARBA00008023"/>
    </source>
</evidence>
<dbReference type="PANTHER" id="PTHR11067:SF9">
    <property type="entry name" value="INOSINE TRIPHOSPHATE PYROPHOSPHATASE"/>
    <property type="match status" value="1"/>
</dbReference>
<dbReference type="FunFam" id="3.90.950.10:FF:000001">
    <property type="entry name" value="dITP/XTP pyrophosphatase"/>
    <property type="match status" value="1"/>
</dbReference>
<dbReference type="Pfam" id="PF01725">
    <property type="entry name" value="Ham1p_like"/>
    <property type="match status" value="1"/>
</dbReference>
<comment type="catalytic activity">
    <reaction evidence="9 10">
        <text>XTP + H2O = XMP + diphosphate + H(+)</text>
        <dbReference type="Rhea" id="RHEA:28610"/>
        <dbReference type="ChEBI" id="CHEBI:15377"/>
        <dbReference type="ChEBI" id="CHEBI:15378"/>
        <dbReference type="ChEBI" id="CHEBI:33019"/>
        <dbReference type="ChEBI" id="CHEBI:57464"/>
        <dbReference type="ChEBI" id="CHEBI:61314"/>
        <dbReference type="EC" id="3.6.1.66"/>
    </reaction>
</comment>
<feature type="active site" description="Proton acceptor" evidence="10">
    <location>
        <position position="76"/>
    </location>
</feature>
<comment type="cofactor">
    <cofactor evidence="10">
        <name>Mg(2+)</name>
        <dbReference type="ChEBI" id="CHEBI:18420"/>
    </cofactor>
    <text evidence="10">Binds 1 Mg(2+) ion per subunit.</text>
</comment>
<dbReference type="GO" id="GO:0000166">
    <property type="term" value="F:nucleotide binding"/>
    <property type="evidence" value="ECO:0007669"/>
    <property type="project" value="UniProtKB-KW"/>
</dbReference>
<dbReference type="GO" id="GO:0036220">
    <property type="term" value="F:ITP diphosphatase activity"/>
    <property type="evidence" value="ECO:0007669"/>
    <property type="project" value="UniProtKB-UniRule"/>
</dbReference>
<evidence type="ECO:0000256" key="6">
    <source>
        <dbReference type="ARBA" id="ARBA00022842"/>
    </source>
</evidence>
<evidence type="ECO:0000256" key="5">
    <source>
        <dbReference type="ARBA" id="ARBA00022801"/>
    </source>
</evidence>
<dbReference type="GO" id="GO:0035870">
    <property type="term" value="F:dITP diphosphatase activity"/>
    <property type="evidence" value="ECO:0007669"/>
    <property type="project" value="UniProtKB-UniRule"/>
</dbReference>
<organism evidence="12 13">
    <name type="scientific">Proteiniclasticum ruminis</name>
    <dbReference type="NCBI Taxonomy" id="398199"/>
    <lineage>
        <taxon>Bacteria</taxon>
        <taxon>Bacillati</taxon>
        <taxon>Bacillota</taxon>
        <taxon>Clostridia</taxon>
        <taxon>Eubacteriales</taxon>
        <taxon>Clostridiaceae</taxon>
        <taxon>Proteiniclasticum</taxon>
    </lineage>
</organism>
<dbReference type="Proteomes" id="UP000183255">
    <property type="component" value="Unassembled WGS sequence"/>
</dbReference>
<evidence type="ECO:0000256" key="7">
    <source>
        <dbReference type="ARBA" id="ARBA00023080"/>
    </source>
</evidence>
<comment type="caution">
    <text evidence="10">Lacks conserved residue(s) required for the propagation of feature annotation.</text>
</comment>
<keyword evidence="3 10" id="KW-0479">Metal-binding</keyword>
<dbReference type="InterPro" id="IPR029001">
    <property type="entry name" value="ITPase-like_fam"/>
</dbReference>
<name>A0A1G8SPA1_9CLOT</name>
<dbReference type="GO" id="GO:0005829">
    <property type="term" value="C:cytosol"/>
    <property type="evidence" value="ECO:0007669"/>
    <property type="project" value="TreeGrafter"/>
</dbReference>
<dbReference type="InterPro" id="IPR002637">
    <property type="entry name" value="RdgB/HAM1"/>
</dbReference>
<dbReference type="GO" id="GO:0046872">
    <property type="term" value="F:metal ion binding"/>
    <property type="evidence" value="ECO:0007669"/>
    <property type="project" value="UniProtKB-KW"/>
</dbReference>
<feature type="binding site" evidence="10">
    <location>
        <begin position="158"/>
        <end position="161"/>
    </location>
    <ligand>
        <name>substrate</name>
    </ligand>
</feature>
<keyword evidence="4 10" id="KW-0547">Nucleotide-binding</keyword>
<feature type="binding site" evidence="10">
    <location>
        <position position="181"/>
    </location>
    <ligand>
        <name>substrate</name>
    </ligand>
</feature>
<comment type="catalytic activity">
    <reaction evidence="10">
        <text>ITP + H2O = IMP + diphosphate + H(+)</text>
        <dbReference type="Rhea" id="RHEA:29399"/>
        <dbReference type="ChEBI" id="CHEBI:15377"/>
        <dbReference type="ChEBI" id="CHEBI:15378"/>
        <dbReference type="ChEBI" id="CHEBI:33019"/>
        <dbReference type="ChEBI" id="CHEBI:58053"/>
        <dbReference type="ChEBI" id="CHEBI:61402"/>
        <dbReference type="EC" id="3.6.1.66"/>
    </reaction>
</comment>
<comment type="similarity">
    <text evidence="1 10 11">Belongs to the HAM1 NTPase family.</text>
</comment>
<evidence type="ECO:0000256" key="3">
    <source>
        <dbReference type="ARBA" id="ARBA00022723"/>
    </source>
</evidence>
<evidence type="ECO:0000313" key="13">
    <source>
        <dbReference type="Proteomes" id="UP000183255"/>
    </source>
</evidence>
<feature type="binding site" evidence="10">
    <location>
        <position position="76"/>
    </location>
    <ligand>
        <name>Mg(2+)</name>
        <dbReference type="ChEBI" id="CHEBI:18420"/>
    </ligand>
</feature>
<comment type="catalytic activity">
    <reaction evidence="8 10">
        <text>dITP + H2O = dIMP + diphosphate + H(+)</text>
        <dbReference type="Rhea" id="RHEA:28342"/>
        <dbReference type="ChEBI" id="CHEBI:15377"/>
        <dbReference type="ChEBI" id="CHEBI:15378"/>
        <dbReference type="ChEBI" id="CHEBI:33019"/>
        <dbReference type="ChEBI" id="CHEBI:61194"/>
        <dbReference type="ChEBI" id="CHEBI:61382"/>
        <dbReference type="EC" id="3.6.1.66"/>
    </reaction>
</comment>
<comment type="subunit">
    <text evidence="2 10">Homodimer.</text>
</comment>
<protein>
    <recommendedName>
        <fullName evidence="10">dITP/XTP pyrophosphatase</fullName>
        <ecNumber evidence="10">3.6.1.66</ecNumber>
    </recommendedName>
    <alternativeName>
        <fullName evidence="10">Non-canonical purine NTP pyrophosphatase</fullName>
    </alternativeName>
    <alternativeName>
        <fullName evidence="10">Non-standard purine NTP pyrophosphatase</fullName>
    </alternativeName>
    <alternativeName>
        <fullName evidence="10">Nucleoside-triphosphate diphosphatase</fullName>
    </alternativeName>
    <alternativeName>
        <fullName evidence="10">Nucleoside-triphosphate pyrophosphatase</fullName>
        <shortName evidence="10">NTPase</shortName>
    </alternativeName>
</protein>
<dbReference type="NCBIfam" id="TIGR00042">
    <property type="entry name" value="RdgB/HAM1 family non-canonical purine NTP pyrophosphatase"/>
    <property type="match status" value="1"/>
</dbReference>
<evidence type="ECO:0000256" key="9">
    <source>
        <dbReference type="ARBA" id="ARBA00052017"/>
    </source>
</evidence>
<evidence type="ECO:0000256" key="10">
    <source>
        <dbReference type="HAMAP-Rule" id="MF_01405"/>
    </source>
</evidence>
<proteinExistence type="inferred from homology"/>
<dbReference type="InterPro" id="IPR020922">
    <property type="entry name" value="dITP/XTP_pyrophosphatase"/>
</dbReference>
<dbReference type="GO" id="GO:0009117">
    <property type="term" value="P:nucleotide metabolic process"/>
    <property type="evidence" value="ECO:0007669"/>
    <property type="project" value="UniProtKB-KW"/>
</dbReference>
<evidence type="ECO:0000256" key="11">
    <source>
        <dbReference type="RuleBase" id="RU003781"/>
    </source>
</evidence>
<feature type="binding site" evidence="10">
    <location>
        <begin position="186"/>
        <end position="187"/>
    </location>
    <ligand>
        <name>substrate</name>
    </ligand>
</feature>
<keyword evidence="5 10" id="KW-0378">Hydrolase</keyword>
<dbReference type="CDD" id="cd00515">
    <property type="entry name" value="HAM1"/>
    <property type="match status" value="1"/>
</dbReference>
<comment type="function">
    <text evidence="10">Pyrophosphatase that catalyzes the hydrolysis of nucleoside triphosphates to their monophosphate derivatives, with a high preference for the non-canonical purine nucleotides XTP (xanthosine triphosphate), dITP (deoxyinosine triphosphate) and ITP. Seems to function as a house-cleaning enzyme that removes non-canonical purine nucleotides from the nucleotide pool, thus preventing their incorporation into DNA/RNA and avoiding chromosomal lesions.</text>
</comment>
<evidence type="ECO:0000256" key="4">
    <source>
        <dbReference type="ARBA" id="ARBA00022741"/>
    </source>
</evidence>
<dbReference type="GO" id="GO:0009146">
    <property type="term" value="P:purine nucleoside triphosphate catabolic process"/>
    <property type="evidence" value="ECO:0007669"/>
    <property type="project" value="UniProtKB-UniRule"/>
</dbReference>
<dbReference type="SUPFAM" id="SSF52972">
    <property type="entry name" value="ITPase-like"/>
    <property type="match status" value="1"/>
</dbReference>
<feature type="binding site" evidence="10">
    <location>
        <position position="77"/>
    </location>
    <ligand>
        <name>substrate</name>
    </ligand>
</feature>
<dbReference type="GO" id="GO:0017111">
    <property type="term" value="F:ribonucleoside triphosphate phosphatase activity"/>
    <property type="evidence" value="ECO:0007669"/>
    <property type="project" value="InterPro"/>
</dbReference>